<reference evidence="4" key="1">
    <citation type="submission" date="2013-07" db="EMBL/GenBank/DDBJ databases">
        <title>Midgut Transcriptome Profiling of Anoplphora glabripennis, a Lignocellulose Degrading, Wood-Boring Cerambycid.</title>
        <authorList>
            <person name="Scully E.D."/>
            <person name="Hoover K."/>
            <person name="Carlson J.E."/>
            <person name="Tien M."/>
            <person name="Geib S.M."/>
        </authorList>
    </citation>
    <scope>NUCLEOTIDE SEQUENCE</scope>
</reference>
<evidence type="ECO:0000313" key="4">
    <source>
        <dbReference type="EMBL" id="JAB59987.1"/>
    </source>
</evidence>
<feature type="non-terminal residue" evidence="4">
    <location>
        <position position="116"/>
    </location>
</feature>
<dbReference type="EMBL" id="GALX01008479">
    <property type="protein sequence ID" value="JAB59987.1"/>
    <property type="molecule type" value="Transcribed_RNA"/>
</dbReference>
<dbReference type="PROSITE" id="PS50960">
    <property type="entry name" value="HTH_PSQ"/>
    <property type="match status" value="1"/>
</dbReference>
<dbReference type="GO" id="GO:0005634">
    <property type="term" value="C:nucleus"/>
    <property type="evidence" value="ECO:0007669"/>
    <property type="project" value="UniProtKB-SubCell"/>
</dbReference>
<dbReference type="Gene3D" id="1.10.10.60">
    <property type="entry name" value="Homeodomain-like"/>
    <property type="match status" value="1"/>
</dbReference>
<keyword evidence="2" id="KW-0539">Nucleus</keyword>
<feature type="domain" description="HTH psq-type" evidence="3">
    <location>
        <begin position="32"/>
        <end position="81"/>
    </location>
</feature>
<evidence type="ECO:0000256" key="2">
    <source>
        <dbReference type="PROSITE-ProRule" id="PRU00320"/>
    </source>
</evidence>
<name>V5GEA9_ANOGL</name>
<feature type="non-terminal residue" evidence="4">
    <location>
        <position position="1"/>
    </location>
</feature>
<feature type="DNA-binding region" description="H-T-H motif" evidence="2">
    <location>
        <begin position="57"/>
        <end position="77"/>
    </location>
</feature>
<organism evidence="4">
    <name type="scientific">Anoplophora glabripennis</name>
    <name type="common">Asian longhorn beetle</name>
    <name type="synonym">Anoplophora nobilis</name>
    <dbReference type="NCBI Taxonomy" id="217634"/>
    <lineage>
        <taxon>Eukaryota</taxon>
        <taxon>Metazoa</taxon>
        <taxon>Ecdysozoa</taxon>
        <taxon>Arthropoda</taxon>
        <taxon>Hexapoda</taxon>
        <taxon>Insecta</taxon>
        <taxon>Pterygota</taxon>
        <taxon>Neoptera</taxon>
        <taxon>Endopterygota</taxon>
        <taxon>Coleoptera</taxon>
        <taxon>Polyphaga</taxon>
        <taxon>Cucujiformia</taxon>
        <taxon>Chrysomeloidea</taxon>
        <taxon>Cerambycidae</taxon>
        <taxon>Lamiinae</taxon>
        <taxon>Lamiini</taxon>
        <taxon>Anoplophora</taxon>
    </lineage>
</organism>
<keyword evidence="2" id="KW-0238">DNA-binding</keyword>
<dbReference type="InterPro" id="IPR007889">
    <property type="entry name" value="HTH_Psq"/>
</dbReference>
<comment type="subcellular location">
    <subcellularLocation>
        <location evidence="1 2">Nucleus</location>
    </subcellularLocation>
</comment>
<evidence type="ECO:0000256" key="1">
    <source>
        <dbReference type="ARBA" id="ARBA00004123"/>
    </source>
</evidence>
<evidence type="ECO:0000259" key="3">
    <source>
        <dbReference type="PROSITE" id="PS50960"/>
    </source>
</evidence>
<protein>
    <recommendedName>
        <fullName evidence="3">HTH psq-type domain-containing protein</fullName>
    </recommendedName>
</protein>
<accession>V5GEA9</accession>
<dbReference type="Pfam" id="PF05225">
    <property type="entry name" value="HTH_psq"/>
    <property type="match status" value="1"/>
</dbReference>
<dbReference type="AlphaFoldDB" id="V5GEA9"/>
<proteinExistence type="predicted"/>
<sequence>RSIWGNITQCVILPHNIDFNIFLFQMVRNYERKTQPQSWTIEQRNNALTAIRSGVKIREAARNFGIPESTLRHHLKSTELAEPGSDVDRMGRKPLFTKSQEEELANHVMKLANLFY</sequence>
<dbReference type="InterPro" id="IPR009057">
    <property type="entry name" value="Homeodomain-like_sf"/>
</dbReference>
<dbReference type="SUPFAM" id="SSF46689">
    <property type="entry name" value="Homeodomain-like"/>
    <property type="match status" value="1"/>
</dbReference>
<dbReference type="GO" id="GO:0003677">
    <property type="term" value="F:DNA binding"/>
    <property type="evidence" value="ECO:0007669"/>
    <property type="project" value="UniProtKB-UniRule"/>
</dbReference>